<comment type="caution">
    <text evidence="1">The sequence shown here is derived from an EMBL/GenBank/DDBJ whole genome shotgun (WGS) entry which is preliminary data.</text>
</comment>
<dbReference type="EMBL" id="LAZR01006887">
    <property type="protein sequence ID" value="KKM88977.1"/>
    <property type="molecule type" value="Genomic_DNA"/>
</dbReference>
<evidence type="ECO:0000313" key="1">
    <source>
        <dbReference type="EMBL" id="KKM88977.1"/>
    </source>
</evidence>
<gene>
    <name evidence="1" type="ORF">LCGC14_1253160</name>
</gene>
<name>A0A0F9P6B7_9ZZZZ</name>
<proteinExistence type="predicted"/>
<reference evidence="1" key="1">
    <citation type="journal article" date="2015" name="Nature">
        <title>Complex archaea that bridge the gap between prokaryotes and eukaryotes.</title>
        <authorList>
            <person name="Spang A."/>
            <person name="Saw J.H."/>
            <person name="Jorgensen S.L."/>
            <person name="Zaremba-Niedzwiedzka K."/>
            <person name="Martijn J."/>
            <person name="Lind A.E."/>
            <person name="van Eijk R."/>
            <person name="Schleper C."/>
            <person name="Guy L."/>
            <person name="Ettema T.J."/>
        </authorList>
    </citation>
    <scope>NUCLEOTIDE SEQUENCE</scope>
</reference>
<organism evidence="1">
    <name type="scientific">marine sediment metagenome</name>
    <dbReference type="NCBI Taxonomy" id="412755"/>
    <lineage>
        <taxon>unclassified sequences</taxon>
        <taxon>metagenomes</taxon>
        <taxon>ecological metagenomes</taxon>
    </lineage>
</organism>
<sequence>MTLVIRYCEKCDETEGRLTRNMEVARVSQRRCTICKKEQKVAIFFNWRNK</sequence>
<protein>
    <submittedName>
        <fullName evidence="1">Uncharacterized protein</fullName>
    </submittedName>
</protein>
<accession>A0A0F9P6B7</accession>
<dbReference type="AlphaFoldDB" id="A0A0F9P6B7"/>